<name>E3CXS2_9BACT</name>
<dbReference type="SUPFAM" id="SSF54001">
    <property type="entry name" value="Cysteine proteinases"/>
    <property type="match status" value="1"/>
</dbReference>
<evidence type="ECO:0000256" key="3">
    <source>
        <dbReference type="SAM" id="SignalP"/>
    </source>
</evidence>
<feature type="region of interest" description="Disordered" evidence="2">
    <location>
        <begin position="495"/>
        <end position="516"/>
    </location>
</feature>
<dbReference type="Gene3D" id="3.90.70.50">
    <property type="entry name" value="Peptidase C10, streptopain"/>
    <property type="match status" value="1"/>
</dbReference>
<evidence type="ECO:0000256" key="2">
    <source>
        <dbReference type="SAM" id="MobiDB-lite"/>
    </source>
</evidence>
<dbReference type="PRINTS" id="PR00797">
    <property type="entry name" value="STREPTOPAIN"/>
</dbReference>
<feature type="signal peptide" evidence="3">
    <location>
        <begin position="1"/>
        <end position="27"/>
    </location>
</feature>
<keyword evidence="3" id="KW-0732">Signal</keyword>
<dbReference type="GO" id="GO:0008234">
    <property type="term" value="F:cysteine-type peptidase activity"/>
    <property type="evidence" value="ECO:0007669"/>
    <property type="project" value="UniProtKB-KW"/>
</dbReference>
<dbReference type="Proteomes" id="UP000005096">
    <property type="component" value="Chromosome"/>
</dbReference>
<dbReference type="PaxDb" id="584708-Apau_0229"/>
<evidence type="ECO:0000313" key="4">
    <source>
        <dbReference type="EMBL" id="EFQ22665.1"/>
    </source>
</evidence>
<feature type="active site" description="Nucleophile" evidence="1">
    <location>
        <position position="197"/>
    </location>
</feature>
<dbReference type="Gene3D" id="2.60.40.1120">
    <property type="entry name" value="Carboxypeptidase-like, regulatory domain"/>
    <property type="match status" value="1"/>
</dbReference>
<dbReference type="InterPro" id="IPR000200">
    <property type="entry name" value="Peptidase_C10"/>
</dbReference>
<dbReference type="Pfam" id="PF13620">
    <property type="entry name" value="CarboxypepD_reg"/>
    <property type="match status" value="1"/>
</dbReference>
<dbReference type="EMBL" id="CM001022">
    <property type="protein sequence ID" value="EFQ22665.1"/>
    <property type="molecule type" value="Genomic_DNA"/>
</dbReference>
<dbReference type="Pfam" id="PF01640">
    <property type="entry name" value="Peptidase_C10"/>
    <property type="match status" value="1"/>
</dbReference>
<accession>E3CXS2</accession>
<dbReference type="RefSeq" id="WP_006299809.1">
    <property type="nucleotide sequence ID" value="NZ_CM001022.1"/>
</dbReference>
<keyword evidence="5" id="KW-1185">Reference proteome</keyword>
<dbReference type="InterPro" id="IPR008969">
    <property type="entry name" value="CarboxyPept-like_regulatory"/>
</dbReference>
<dbReference type="InterPro" id="IPR044934">
    <property type="entry name" value="Streptopain_sf"/>
</dbReference>
<dbReference type="HOGENOM" id="CLU_505921_0_0_0"/>
<protein>
    <submittedName>
        <fullName evidence="4">Peptidase C10 streptopain</fullName>
    </submittedName>
</protein>
<evidence type="ECO:0000256" key="1">
    <source>
        <dbReference type="PIRSR" id="PIRSR600200-1"/>
    </source>
</evidence>
<dbReference type="InterPro" id="IPR038765">
    <property type="entry name" value="Papain-like_cys_pep_sf"/>
</dbReference>
<dbReference type="SUPFAM" id="SSF49464">
    <property type="entry name" value="Carboxypeptidase regulatory domain-like"/>
    <property type="match status" value="1"/>
</dbReference>
<reference evidence="4 5" key="1">
    <citation type="journal article" date="2010" name="Stand. Genomic Sci.">
        <title>Non-contiguous finished genome sequence of Aminomonas paucivorans type strain (GLU-3).</title>
        <authorList>
            <person name="Pitluck S."/>
            <person name="Yasawong M."/>
            <person name="Held B."/>
            <person name="Lapidus A."/>
            <person name="Nolan M."/>
            <person name="Copeland A."/>
            <person name="Lucas S."/>
            <person name="Del Rio T.G."/>
            <person name="Tice H."/>
            <person name="Cheng J.F."/>
            <person name="Chertkov O."/>
            <person name="Goodwin L."/>
            <person name="Tapia R."/>
            <person name="Han C."/>
            <person name="Liolios K."/>
            <person name="Ivanova N."/>
            <person name="Mavromatis K."/>
            <person name="Ovchinnikova G."/>
            <person name="Pati A."/>
            <person name="Chen A."/>
            <person name="Palaniappan K."/>
            <person name="Land M."/>
            <person name="Hauser L."/>
            <person name="Chang Y.J."/>
            <person name="Jeffries C.D."/>
            <person name="Pukall R."/>
            <person name="Spring S."/>
            <person name="Rohde M."/>
            <person name="Sikorski J."/>
            <person name="Goker M."/>
            <person name="Woyke T."/>
            <person name="Bristow J."/>
            <person name="Eisen J.A."/>
            <person name="Markowitz V."/>
            <person name="Hugenholtz P."/>
            <person name="Kyrpides N.C."/>
            <person name="Klenk H.P."/>
        </authorList>
    </citation>
    <scope>NUCLEOTIDE SEQUENCE [LARGE SCALE GENOMIC DNA]</scope>
    <source>
        <strain evidence="4 5">DSM 12260</strain>
    </source>
</reference>
<dbReference type="GO" id="GO:0006508">
    <property type="term" value="P:proteolysis"/>
    <property type="evidence" value="ECO:0007669"/>
    <property type="project" value="UniProtKB-KW"/>
</dbReference>
<dbReference type="AlphaFoldDB" id="E3CXS2"/>
<feature type="active site" description="Proton acceptor" evidence="1">
    <location>
        <position position="355"/>
    </location>
</feature>
<sequence>MTTKHRGGTGIGLLAAALLLWTTAAFGAPTTADQALSVARNWAAGGERLGEKTFPGTGTVVSYGDGKGRTLFHVVRLGAGTVILPGDDRMEPILAFLPEGSYDDRTDNPLRALVRRDLEGRFAALAAAPVSLKASGEGHTTRWRRLESGGQAKGGVGGVSDVRVAPLVAARWNQEGAFDGGPLCYNLYTPENLPCGCVATALAQVMYTHRHPAEGVGARSFPISVRGAAQTRTLRGGDGSGGPYAWDAMVPVPGQGVFEAACQAIGALVHDAGVASNMNYNTQSEGGSNAIAIQGVERLVEVFHFSQVRTAYSGASLTSLAPEARTRMINPNLDASLPVVLGISGKWLFSDRYGHAVVCDGYGYDGGTPYHHLNLGWGGKDDAWYNLPDVDLTVYPYSALESCGYNIYPQGTGEIVSGRVLDGAGNPVAGATVTASGGGETFTDVTDPKGIFALARIPSGVTYTLTSSAGGARTVTVGVSDSATSVTGNVWGVTLGTGPTASPDPTGGNTKSSGGGGCSGLDLPTLAALALAPLVALRGRA</sequence>
<dbReference type="STRING" id="584708.Apau_0229"/>
<gene>
    <name evidence="4" type="ORF">Apau_0229</name>
</gene>
<feature type="chain" id="PRO_5003167449" evidence="3">
    <location>
        <begin position="28"/>
        <end position="541"/>
    </location>
</feature>
<dbReference type="OrthoDB" id="2235251at2"/>
<organism evidence="4 5">
    <name type="scientific">Aminomonas paucivorans DSM 12260</name>
    <dbReference type="NCBI Taxonomy" id="584708"/>
    <lineage>
        <taxon>Bacteria</taxon>
        <taxon>Thermotogati</taxon>
        <taxon>Synergistota</taxon>
        <taxon>Synergistia</taxon>
        <taxon>Synergistales</taxon>
        <taxon>Synergistaceae</taxon>
        <taxon>Aminomonas</taxon>
    </lineage>
</organism>
<proteinExistence type="predicted"/>
<evidence type="ECO:0000313" key="5">
    <source>
        <dbReference type="Proteomes" id="UP000005096"/>
    </source>
</evidence>